<gene>
    <name evidence="1" type="ORF">N1032_25290</name>
</gene>
<protein>
    <recommendedName>
        <fullName evidence="3">Immunity protein 35 domain-containing protein</fullName>
    </recommendedName>
</protein>
<dbReference type="Proteomes" id="UP001165586">
    <property type="component" value="Unassembled WGS sequence"/>
</dbReference>
<dbReference type="EMBL" id="JANLCJ010000367">
    <property type="protein sequence ID" value="MCS5737046.1"/>
    <property type="molecule type" value="Genomic_DNA"/>
</dbReference>
<accession>A0ABT2HAS9</accession>
<dbReference type="RefSeq" id="WP_259543342.1">
    <property type="nucleotide sequence ID" value="NZ_JANLCJ010000367.1"/>
</dbReference>
<evidence type="ECO:0000313" key="2">
    <source>
        <dbReference type="Proteomes" id="UP001165586"/>
    </source>
</evidence>
<reference evidence="1" key="1">
    <citation type="submission" date="2022-08" db="EMBL/GenBank/DDBJ databases">
        <authorList>
            <person name="Deng Y."/>
            <person name="Han X.-F."/>
            <person name="Zhang Y.-Q."/>
        </authorList>
    </citation>
    <scope>NUCLEOTIDE SEQUENCE</scope>
    <source>
        <strain evidence="1">CPCC 203386</strain>
    </source>
</reference>
<sequence>MAIFTALNQINKSILNYAKARGIELEVDRDSEAVLFWDAKEDCEWMFSYGIASRDGSLVWRGNIYLPDDVKEELPAHIMTAAKLKEVIDYISEEFLSKQ</sequence>
<evidence type="ECO:0000313" key="1">
    <source>
        <dbReference type="EMBL" id="MCS5737046.1"/>
    </source>
</evidence>
<proteinExistence type="predicted"/>
<name>A0ABT2HAS9_9MICO</name>
<comment type="caution">
    <text evidence="1">The sequence shown here is derived from an EMBL/GenBank/DDBJ whole genome shotgun (WGS) entry which is preliminary data.</text>
</comment>
<organism evidence="1 2">
    <name type="scientific">Herbiconiux daphne</name>
    <dbReference type="NCBI Taxonomy" id="2970914"/>
    <lineage>
        <taxon>Bacteria</taxon>
        <taxon>Bacillati</taxon>
        <taxon>Actinomycetota</taxon>
        <taxon>Actinomycetes</taxon>
        <taxon>Micrococcales</taxon>
        <taxon>Microbacteriaceae</taxon>
        <taxon>Herbiconiux</taxon>
    </lineage>
</organism>
<keyword evidence="2" id="KW-1185">Reference proteome</keyword>
<evidence type="ECO:0008006" key="3">
    <source>
        <dbReference type="Google" id="ProtNLM"/>
    </source>
</evidence>